<name>A0A1U8AUG3_NELNU</name>
<evidence type="ECO:0000313" key="3">
    <source>
        <dbReference type="RefSeq" id="XP_010271724.1"/>
    </source>
</evidence>
<sequence>MLIKAKYKISFLIKKEMTTRVKEIYKNNKNAGQIESGVSQHVKRVDVHRGLVDTATPFESVKEAISKFGGIIETKPIEYRLLRISVAVLLHCCLRNLSCHTGGTHVHGASCSWFTLYLNGFITFTSAKTLNEDSRSPKTDY</sequence>
<dbReference type="AlphaFoldDB" id="A0A1U8AUG3"/>
<protein>
    <submittedName>
        <fullName evidence="3">Uncharacterized protein LOC104607722 isoform X1</fullName>
    </submittedName>
</protein>
<dbReference type="GeneID" id="104607722"/>
<reference evidence="3" key="1">
    <citation type="submission" date="2025-08" db="UniProtKB">
        <authorList>
            <consortium name="RefSeq"/>
        </authorList>
    </citation>
    <scope>IDENTIFICATION</scope>
</reference>
<dbReference type="KEGG" id="nnu:104607722"/>
<keyword evidence="2" id="KW-1185">Reference proteome</keyword>
<gene>
    <name evidence="3" type="primary">LOC104607722</name>
</gene>
<organism evidence="2 3">
    <name type="scientific">Nelumbo nucifera</name>
    <name type="common">Sacred lotus</name>
    <dbReference type="NCBI Taxonomy" id="4432"/>
    <lineage>
        <taxon>Eukaryota</taxon>
        <taxon>Viridiplantae</taxon>
        <taxon>Streptophyta</taxon>
        <taxon>Embryophyta</taxon>
        <taxon>Tracheophyta</taxon>
        <taxon>Spermatophyta</taxon>
        <taxon>Magnoliopsida</taxon>
        <taxon>Proteales</taxon>
        <taxon>Nelumbonaceae</taxon>
        <taxon>Nelumbo</taxon>
    </lineage>
</organism>
<dbReference type="OrthoDB" id="1749780at2759"/>
<accession>A0A1U8AUG3</accession>
<dbReference type="Proteomes" id="UP000189703">
    <property type="component" value="Unplaced"/>
</dbReference>
<proteinExistence type="inferred from homology"/>
<dbReference type="RefSeq" id="XP_010271724.1">
    <property type="nucleotide sequence ID" value="XM_010273422.2"/>
</dbReference>
<evidence type="ECO:0000256" key="1">
    <source>
        <dbReference type="ARBA" id="ARBA00005485"/>
    </source>
</evidence>
<dbReference type="Pfam" id="PF05701">
    <property type="entry name" value="WEMBL"/>
    <property type="match status" value="1"/>
</dbReference>
<dbReference type="InterPro" id="IPR008545">
    <property type="entry name" value="Web"/>
</dbReference>
<evidence type="ECO:0000313" key="2">
    <source>
        <dbReference type="Proteomes" id="UP000189703"/>
    </source>
</evidence>
<comment type="similarity">
    <text evidence="1">Belongs to the WEB family.</text>
</comment>